<keyword evidence="2" id="KW-1185">Reference proteome</keyword>
<comment type="caution">
    <text evidence="1">The sequence shown here is derived from an EMBL/GenBank/DDBJ whole genome shotgun (WGS) entry which is preliminary data.</text>
</comment>
<name>A0A1Y2A2H2_9PLEO</name>
<protein>
    <submittedName>
        <fullName evidence="1">Uncharacterized protein</fullName>
    </submittedName>
</protein>
<dbReference type="AlphaFoldDB" id="A0A1Y2A2H2"/>
<proteinExistence type="predicted"/>
<gene>
    <name evidence="1" type="ORF">BCR34DRAFT_584098</name>
</gene>
<accession>A0A1Y2A2H2</accession>
<evidence type="ECO:0000313" key="1">
    <source>
        <dbReference type="EMBL" id="ORY16719.1"/>
    </source>
</evidence>
<reference evidence="1 2" key="1">
    <citation type="submission" date="2016-07" db="EMBL/GenBank/DDBJ databases">
        <title>Pervasive Adenine N6-methylation of Active Genes in Fungi.</title>
        <authorList>
            <consortium name="DOE Joint Genome Institute"/>
            <person name="Mondo S.J."/>
            <person name="Dannebaum R.O."/>
            <person name="Kuo R.C."/>
            <person name="Labutti K."/>
            <person name="Haridas S."/>
            <person name="Kuo A."/>
            <person name="Salamov A."/>
            <person name="Ahrendt S.R."/>
            <person name="Lipzen A."/>
            <person name="Sullivan W."/>
            <person name="Andreopoulos W.B."/>
            <person name="Clum A."/>
            <person name="Lindquist E."/>
            <person name="Daum C."/>
            <person name="Ramamoorthy G.K."/>
            <person name="Gryganskyi A."/>
            <person name="Culley D."/>
            <person name="Magnuson J.K."/>
            <person name="James T.Y."/>
            <person name="O'Malley M.A."/>
            <person name="Stajich J.E."/>
            <person name="Spatafora J.W."/>
            <person name="Visel A."/>
            <person name="Grigoriev I.V."/>
        </authorList>
    </citation>
    <scope>NUCLEOTIDE SEQUENCE [LARGE SCALE GENOMIC DNA]</scope>
    <source>
        <strain evidence="1 2">CBS 115471</strain>
    </source>
</reference>
<dbReference type="Proteomes" id="UP000193144">
    <property type="component" value="Unassembled WGS sequence"/>
</dbReference>
<organism evidence="1 2">
    <name type="scientific">Clohesyomyces aquaticus</name>
    <dbReference type="NCBI Taxonomy" id="1231657"/>
    <lineage>
        <taxon>Eukaryota</taxon>
        <taxon>Fungi</taxon>
        <taxon>Dikarya</taxon>
        <taxon>Ascomycota</taxon>
        <taxon>Pezizomycotina</taxon>
        <taxon>Dothideomycetes</taxon>
        <taxon>Pleosporomycetidae</taxon>
        <taxon>Pleosporales</taxon>
        <taxon>Lindgomycetaceae</taxon>
        <taxon>Clohesyomyces</taxon>
    </lineage>
</organism>
<evidence type="ECO:0000313" key="2">
    <source>
        <dbReference type="Proteomes" id="UP000193144"/>
    </source>
</evidence>
<sequence length="231" mass="24604">MVGGEQGEVTMEFRSVILYLSQNKQRWGKRSLKYVSALTLAAAATPLGRGGRPAYSSAGPDLGRFSPPAHIEMAVCVAQLGVQGGRHTATLAGFVIPLEAEGADGMLAKTGSVVKECGVDQALDHSGGLAASSKPGDGHAGTSHEDLPMFELLKIILKARLDKVLYLGLLHLRSPSARGPHDACFEAPKPMRVSYVVARTTTSQNRLITPIAAHVPGRDPFLREMQKSMHD</sequence>
<dbReference type="EMBL" id="MCFA01000016">
    <property type="protein sequence ID" value="ORY16719.1"/>
    <property type="molecule type" value="Genomic_DNA"/>
</dbReference>